<dbReference type="InterPro" id="IPR052920">
    <property type="entry name" value="DNA-binding_regulatory"/>
</dbReference>
<dbReference type="InterPro" id="IPR000073">
    <property type="entry name" value="AB_hydrolase_1"/>
</dbReference>
<reference evidence="3 4" key="1">
    <citation type="journal article" date="2016" name="Nat. Commun.">
        <title>Thousands of microbial genomes shed light on interconnected biogeochemical processes in an aquifer system.</title>
        <authorList>
            <person name="Anantharaman K."/>
            <person name="Brown C.T."/>
            <person name="Hug L.A."/>
            <person name="Sharon I."/>
            <person name="Castelle C.J."/>
            <person name="Probst A.J."/>
            <person name="Thomas B.C."/>
            <person name="Singh A."/>
            <person name="Wilkins M.J."/>
            <person name="Karaoz U."/>
            <person name="Brodie E.L."/>
            <person name="Williams K.H."/>
            <person name="Hubbard S.S."/>
            <person name="Banfield J.F."/>
        </authorList>
    </citation>
    <scope>NUCLEOTIDE SEQUENCE [LARGE SCALE GENOMIC DNA]</scope>
</reference>
<evidence type="ECO:0000313" key="3">
    <source>
        <dbReference type="EMBL" id="OHA08860.1"/>
    </source>
</evidence>
<dbReference type="AlphaFoldDB" id="A0A1G2LB93"/>
<dbReference type="PANTHER" id="PTHR43358">
    <property type="entry name" value="ALPHA/BETA-HYDROLASE"/>
    <property type="match status" value="1"/>
</dbReference>
<sequence>MESQIIEKAVFYAFVFVLGFVAVSFVAFWLVVRPPRIEIAGTPERYRLPAENVTIETADGVALAGWFIPRADGRADVPAVILLHGYPAEKADMLEIAAALHPQFVTLLLDLRYFGKSEGRATTLGIRERDDLKAAVDFLEARGAASVGVFGFSLGGAVGILAAAEDERIRAVAAYAPFSDLRNLGHEAYGRLWLLKYPLVELMIFWAELFFGGDVVSPSPADAASELSVPALLVASREDEQISFRHAERLRVALEQNPRAEFYFLEAGRHGELPPDFDARLAGFFERVLH</sequence>
<dbReference type="STRING" id="1802280.A3B37_00735"/>
<proteinExistence type="predicted"/>
<accession>A0A1G2LB93</accession>
<organism evidence="3 4">
    <name type="scientific">Candidatus Sungbacteria bacterium RIFCSPLOWO2_01_FULL_59_16</name>
    <dbReference type="NCBI Taxonomy" id="1802280"/>
    <lineage>
        <taxon>Bacteria</taxon>
        <taxon>Candidatus Sungiibacteriota</taxon>
    </lineage>
</organism>
<keyword evidence="1" id="KW-0812">Transmembrane</keyword>
<gene>
    <name evidence="3" type="ORF">A3B37_00735</name>
</gene>
<evidence type="ECO:0000313" key="4">
    <source>
        <dbReference type="Proteomes" id="UP000176705"/>
    </source>
</evidence>
<evidence type="ECO:0000256" key="1">
    <source>
        <dbReference type="SAM" id="Phobius"/>
    </source>
</evidence>
<dbReference type="PANTHER" id="PTHR43358:SF4">
    <property type="entry name" value="ALPHA_BETA HYDROLASE FOLD-1 DOMAIN-CONTAINING PROTEIN"/>
    <property type="match status" value="1"/>
</dbReference>
<dbReference type="Proteomes" id="UP000176705">
    <property type="component" value="Unassembled WGS sequence"/>
</dbReference>
<feature type="transmembrane region" description="Helical" evidence="1">
    <location>
        <begin position="9"/>
        <end position="32"/>
    </location>
</feature>
<name>A0A1G2LB93_9BACT</name>
<dbReference type="SUPFAM" id="SSF53474">
    <property type="entry name" value="alpha/beta-Hydrolases"/>
    <property type="match status" value="1"/>
</dbReference>
<dbReference type="InterPro" id="IPR029058">
    <property type="entry name" value="AB_hydrolase_fold"/>
</dbReference>
<dbReference type="EMBL" id="MHQS01000010">
    <property type="protein sequence ID" value="OHA08860.1"/>
    <property type="molecule type" value="Genomic_DNA"/>
</dbReference>
<evidence type="ECO:0000259" key="2">
    <source>
        <dbReference type="Pfam" id="PF00561"/>
    </source>
</evidence>
<dbReference type="Pfam" id="PF00561">
    <property type="entry name" value="Abhydrolase_1"/>
    <property type="match status" value="1"/>
</dbReference>
<feature type="domain" description="AB hydrolase-1" evidence="2">
    <location>
        <begin position="78"/>
        <end position="177"/>
    </location>
</feature>
<keyword evidence="1" id="KW-1133">Transmembrane helix</keyword>
<comment type="caution">
    <text evidence="3">The sequence shown here is derived from an EMBL/GenBank/DDBJ whole genome shotgun (WGS) entry which is preliminary data.</text>
</comment>
<dbReference type="Gene3D" id="3.40.50.1820">
    <property type="entry name" value="alpha/beta hydrolase"/>
    <property type="match status" value="1"/>
</dbReference>
<protein>
    <recommendedName>
        <fullName evidence="2">AB hydrolase-1 domain-containing protein</fullName>
    </recommendedName>
</protein>
<keyword evidence="1" id="KW-0472">Membrane</keyword>